<keyword evidence="1" id="KW-0175">Coiled coil</keyword>
<dbReference type="PaxDb" id="55529-EKX52591"/>
<dbReference type="AlphaFoldDB" id="L1JVH6"/>
<keyword evidence="5" id="KW-1185">Reference proteome</keyword>
<feature type="region of interest" description="Disordered" evidence="2">
    <location>
        <begin position="1098"/>
        <end position="1137"/>
    </location>
</feature>
<reference evidence="4" key="3">
    <citation type="submission" date="2016-03" db="UniProtKB">
        <authorList>
            <consortium name="EnsemblProtists"/>
        </authorList>
    </citation>
    <scope>IDENTIFICATION</scope>
</reference>
<feature type="compositionally biased region" description="Basic and acidic residues" evidence="2">
    <location>
        <begin position="1098"/>
        <end position="1131"/>
    </location>
</feature>
<dbReference type="RefSeq" id="XP_005839571.1">
    <property type="nucleotide sequence ID" value="XM_005839514.1"/>
</dbReference>
<gene>
    <name evidence="3" type="ORF">GUITHDRAFT_161228</name>
</gene>
<feature type="region of interest" description="Disordered" evidence="2">
    <location>
        <begin position="753"/>
        <end position="820"/>
    </location>
</feature>
<dbReference type="EnsemblProtists" id="EKX52591">
    <property type="protein sequence ID" value="EKX52591"/>
    <property type="gene ID" value="GUITHDRAFT_161228"/>
</dbReference>
<dbReference type="Proteomes" id="UP000011087">
    <property type="component" value="Unassembled WGS sequence"/>
</dbReference>
<dbReference type="GeneID" id="17309378"/>
<feature type="non-terminal residue" evidence="3">
    <location>
        <position position="1137"/>
    </location>
</feature>
<protein>
    <submittedName>
        <fullName evidence="3 4">Uncharacterized protein</fullName>
    </submittedName>
</protein>
<reference evidence="5" key="2">
    <citation type="submission" date="2012-11" db="EMBL/GenBank/DDBJ databases">
        <authorList>
            <person name="Kuo A."/>
            <person name="Curtis B.A."/>
            <person name="Tanifuji G."/>
            <person name="Burki F."/>
            <person name="Gruber A."/>
            <person name="Irimia M."/>
            <person name="Maruyama S."/>
            <person name="Arias M.C."/>
            <person name="Ball S.G."/>
            <person name="Gile G.H."/>
            <person name="Hirakawa Y."/>
            <person name="Hopkins J.F."/>
            <person name="Rensing S.A."/>
            <person name="Schmutz J."/>
            <person name="Symeonidi A."/>
            <person name="Elias M."/>
            <person name="Eveleigh R.J."/>
            <person name="Herman E.K."/>
            <person name="Klute M.J."/>
            <person name="Nakayama T."/>
            <person name="Obornik M."/>
            <person name="Reyes-Prieto A."/>
            <person name="Armbrust E.V."/>
            <person name="Aves S.J."/>
            <person name="Beiko R.G."/>
            <person name="Coutinho P."/>
            <person name="Dacks J.B."/>
            <person name="Durnford D.G."/>
            <person name="Fast N.M."/>
            <person name="Green B.R."/>
            <person name="Grisdale C."/>
            <person name="Hempe F."/>
            <person name="Henrissat B."/>
            <person name="Hoppner M.P."/>
            <person name="Ishida K.-I."/>
            <person name="Kim E."/>
            <person name="Koreny L."/>
            <person name="Kroth P.G."/>
            <person name="Liu Y."/>
            <person name="Malik S.-B."/>
            <person name="Maier U.G."/>
            <person name="McRose D."/>
            <person name="Mock T."/>
            <person name="Neilson J.A."/>
            <person name="Onodera N.T."/>
            <person name="Poole A.M."/>
            <person name="Pritham E.J."/>
            <person name="Richards T.A."/>
            <person name="Rocap G."/>
            <person name="Roy S.W."/>
            <person name="Sarai C."/>
            <person name="Schaack S."/>
            <person name="Shirato S."/>
            <person name="Slamovits C.H."/>
            <person name="Spencer D.F."/>
            <person name="Suzuki S."/>
            <person name="Worden A.Z."/>
            <person name="Zauner S."/>
            <person name="Barry K."/>
            <person name="Bell C."/>
            <person name="Bharti A.K."/>
            <person name="Crow J.A."/>
            <person name="Grimwood J."/>
            <person name="Kramer R."/>
            <person name="Lindquist E."/>
            <person name="Lucas S."/>
            <person name="Salamov A."/>
            <person name="McFadden G.I."/>
            <person name="Lane C.E."/>
            <person name="Keeling P.J."/>
            <person name="Gray M.W."/>
            <person name="Grigoriev I.V."/>
            <person name="Archibald J.M."/>
        </authorList>
    </citation>
    <scope>NUCLEOTIDE SEQUENCE</scope>
    <source>
        <strain evidence="5">CCMP2712</strain>
    </source>
</reference>
<feature type="compositionally biased region" description="Basic and acidic residues" evidence="2">
    <location>
        <begin position="992"/>
        <end position="1009"/>
    </location>
</feature>
<evidence type="ECO:0000313" key="5">
    <source>
        <dbReference type="Proteomes" id="UP000011087"/>
    </source>
</evidence>
<evidence type="ECO:0000313" key="4">
    <source>
        <dbReference type="EnsemblProtists" id="EKX52591"/>
    </source>
</evidence>
<feature type="region of interest" description="Disordered" evidence="2">
    <location>
        <begin position="391"/>
        <end position="410"/>
    </location>
</feature>
<organism evidence="3">
    <name type="scientific">Guillardia theta (strain CCMP2712)</name>
    <name type="common">Cryptophyte</name>
    <dbReference type="NCBI Taxonomy" id="905079"/>
    <lineage>
        <taxon>Eukaryota</taxon>
        <taxon>Cryptophyceae</taxon>
        <taxon>Pyrenomonadales</taxon>
        <taxon>Geminigeraceae</taxon>
        <taxon>Guillardia</taxon>
    </lineage>
</organism>
<feature type="region of interest" description="Disordered" evidence="2">
    <location>
        <begin position="169"/>
        <end position="205"/>
    </location>
</feature>
<evidence type="ECO:0000313" key="3">
    <source>
        <dbReference type="EMBL" id="EKX52591.1"/>
    </source>
</evidence>
<accession>L1JVH6</accession>
<sequence length="1137" mass="129303">MIVSQEVFEWLEKIGMIAGGRETAHGQVELPREAAEGIMSGRLMASIMLKALGNKQPLMKDQNSIQNLRNVSMQQQPNDNHQLAASERLYVWNILSSLLNRIKISISGDEKSLIIAGDEDIAVGLLLEIMKKSSEGKGKGAVSPNNSRPQKRNLNIMQQIDDDAKTKIQDVHQPQRPMKPDDRSNRPPVSGGNSHKSTPAQGYRPVPRLNLHDAIQILVEPGQILRELESKILVTLKSNSDLQKEIREMGGGAISTFLDAFRKHRDMISRGLIITLLLSLARANIRALFAVELPARLLDDAENLNVLSAILKYIANDPSSHEVFVKGGGLIEMLQFIQRESPASRPRSNRIAAITILATFWVGFLNDLASIQGLQDKLWITLRTLLPQPDPASSDLEKKNENNLNNGSIGQTATSAEDLQSAFSANQALLQLLSGFIDARSSNSSLAYKLVVQALLTWYSNTEMRKLIQTHLGNILQSTPRMPLSILIEPYMKKVQSHGVSDFDHSFLSILSRHPRTYESVQDFVKRLVKLCLSVALMGSKVLKEMNIEIHRKEQPRLETRLHTVIKSKEELDPAIASLFQELGALIGLLVQRSVQAPIVKNMKEGVKNEPPRYIHSAESDDSVLLSDVDSPRKEAYTILSSERSSRSEKHPAMVPQPNPNVVLHPPKDRIREPKLNRENSRPELQMQEDLKQPQPPQAPSQKISAAERRAANLERAKKLEEERKKAIISKREDQDDRKAKKLPNVLTKDEVLSQVAKKEKKSLVPGRPSSVLRGRGGRDSRSSMSDGNSDDDRMSLPPPEGPLQRLMRPTSPKTKKREAEIAEIKRKREMRLQMQKEQAEMARARERELFLKARMEVEQRMAVLKKARGELLPSESFLDEERGEGSFMDDSPTRESNTAPRFNLREHAKHFTSNSRFDLERHVFMWKNEPRRRETVQTVLRILEEIFVEVTTDRSESSLALPRKGVRLRRNGEEMGSRQSDGQENSSHRLHREDSSTSRNRDSSSFDNFDKYLLSKSSMTNDEQLKKMYRRQAYLRRKLSKYREEKALQEAQRLRDEAVIKKAMEQEKRRQRENEAQRRAKLKEKIAAYKQKLEEERKEYLRSKKSGNDLKGNPKGDDRGVQHARQESASKQRSAR</sequence>
<name>L1JVH6_GUITC</name>
<evidence type="ECO:0000256" key="1">
    <source>
        <dbReference type="SAM" id="Coils"/>
    </source>
</evidence>
<evidence type="ECO:0000256" key="2">
    <source>
        <dbReference type="SAM" id="MobiDB-lite"/>
    </source>
</evidence>
<feature type="coiled-coil region" evidence="1">
    <location>
        <begin position="828"/>
        <end position="855"/>
    </location>
</feature>
<dbReference type="EMBL" id="JH992972">
    <property type="protein sequence ID" value="EKX52591.1"/>
    <property type="molecule type" value="Genomic_DNA"/>
</dbReference>
<dbReference type="KEGG" id="gtt:GUITHDRAFT_161228"/>
<feature type="region of interest" description="Disordered" evidence="2">
    <location>
        <begin position="962"/>
        <end position="1009"/>
    </location>
</feature>
<proteinExistence type="predicted"/>
<feature type="region of interest" description="Disordered" evidence="2">
    <location>
        <begin position="640"/>
        <end position="709"/>
    </location>
</feature>
<feature type="compositionally biased region" description="Polar residues" evidence="2">
    <location>
        <begin position="191"/>
        <end position="200"/>
    </location>
</feature>
<feature type="compositionally biased region" description="Basic and acidic residues" evidence="2">
    <location>
        <begin position="666"/>
        <end position="682"/>
    </location>
</feature>
<dbReference type="OrthoDB" id="10690605at2759"/>
<reference evidence="3 5" key="1">
    <citation type="journal article" date="2012" name="Nature">
        <title>Algal genomes reveal evolutionary mosaicism and the fate of nucleomorphs.</title>
        <authorList>
            <consortium name="DOE Joint Genome Institute"/>
            <person name="Curtis B.A."/>
            <person name="Tanifuji G."/>
            <person name="Burki F."/>
            <person name="Gruber A."/>
            <person name="Irimia M."/>
            <person name="Maruyama S."/>
            <person name="Arias M.C."/>
            <person name="Ball S.G."/>
            <person name="Gile G.H."/>
            <person name="Hirakawa Y."/>
            <person name="Hopkins J.F."/>
            <person name="Kuo A."/>
            <person name="Rensing S.A."/>
            <person name="Schmutz J."/>
            <person name="Symeonidi A."/>
            <person name="Elias M."/>
            <person name="Eveleigh R.J."/>
            <person name="Herman E.K."/>
            <person name="Klute M.J."/>
            <person name="Nakayama T."/>
            <person name="Obornik M."/>
            <person name="Reyes-Prieto A."/>
            <person name="Armbrust E.V."/>
            <person name="Aves S.J."/>
            <person name="Beiko R.G."/>
            <person name="Coutinho P."/>
            <person name="Dacks J.B."/>
            <person name="Durnford D.G."/>
            <person name="Fast N.M."/>
            <person name="Green B.R."/>
            <person name="Grisdale C.J."/>
            <person name="Hempel F."/>
            <person name="Henrissat B."/>
            <person name="Hoppner M.P."/>
            <person name="Ishida K."/>
            <person name="Kim E."/>
            <person name="Koreny L."/>
            <person name="Kroth P.G."/>
            <person name="Liu Y."/>
            <person name="Malik S.B."/>
            <person name="Maier U.G."/>
            <person name="McRose D."/>
            <person name="Mock T."/>
            <person name="Neilson J.A."/>
            <person name="Onodera N.T."/>
            <person name="Poole A.M."/>
            <person name="Pritham E.J."/>
            <person name="Richards T.A."/>
            <person name="Rocap G."/>
            <person name="Roy S.W."/>
            <person name="Sarai C."/>
            <person name="Schaack S."/>
            <person name="Shirato S."/>
            <person name="Slamovits C.H."/>
            <person name="Spencer D.F."/>
            <person name="Suzuki S."/>
            <person name="Worden A.Z."/>
            <person name="Zauner S."/>
            <person name="Barry K."/>
            <person name="Bell C."/>
            <person name="Bharti A.K."/>
            <person name="Crow J.A."/>
            <person name="Grimwood J."/>
            <person name="Kramer R."/>
            <person name="Lindquist E."/>
            <person name="Lucas S."/>
            <person name="Salamov A."/>
            <person name="McFadden G.I."/>
            <person name="Lane C.E."/>
            <person name="Keeling P.J."/>
            <person name="Gray M.W."/>
            <person name="Grigoriev I.V."/>
            <person name="Archibald J.M."/>
        </authorList>
    </citation>
    <scope>NUCLEOTIDE SEQUENCE</scope>
    <source>
        <strain evidence="3 5">CCMP2712</strain>
    </source>
</reference>
<dbReference type="HOGENOM" id="CLU_278340_0_0_1"/>
<dbReference type="OMA" id="EDQYQQV"/>